<evidence type="ECO:0000256" key="2">
    <source>
        <dbReference type="ARBA" id="ARBA00022771"/>
    </source>
</evidence>
<comment type="caution">
    <text evidence="5">The sequence shown here is derived from an EMBL/GenBank/DDBJ whole genome shotgun (WGS) entry which is preliminary data.</text>
</comment>
<keyword evidence="2" id="KW-0863">Zinc-finger</keyword>
<dbReference type="PANTHER" id="PTHR33248">
    <property type="entry name" value="ZINC ION-BINDING PROTEIN"/>
    <property type="match status" value="1"/>
</dbReference>
<name>A0AAE1MS60_9FABA</name>
<sequence length="112" mass="13185">MNGSQRRVARLRREGRELQYEGQARICHYGMMAPLCTSSTKQNPRRRFFGCRNYQKGIRCGFFQWHDGEMGARPSQVFNEFLGHVDRYDDCNVMQSRGIDNKVDVNVEEKNF</sequence>
<gene>
    <name evidence="5" type="ORF">QN277_019858</name>
</gene>
<dbReference type="GO" id="GO:0008270">
    <property type="term" value="F:zinc ion binding"/>
    <property type="evidence" value="ECO:0007669"/>
    <property type="project" value="UniProtKB-KW"/>
</dbReference>
<reference evidence="5" key="1">
    <citation type="submission" date="2023-10" db="EMBL/GenBank/DDBJ databases">
        <title>Chromosome-level genome of the transformable northern wattle, Acacia crassicarpa.</title>
        <authorList>
            <person name="Massaro I."/>
            <person name="Sinha N.R."/>
            <person name="Poethig S."/>
            <person name="Leichty A.R."/>
        </authorList>
    </citation>
    <scope>NUCLEOTIDE SEQUENCE</scope>
    <source>
        <strain evidence="5">Acra3RX</strain>
        <tissue evidence="5">Leaf</tissue>
    </source>
</reference>
<dbReference type="InterPro" id="IPR010666">
    <property type="entry name" value="Znf_GRF"/>
</dbReference>
<keyword evidence="6" id="KW-1185">Reference proteome</keyword>
<keyword evidence="1" id="KW-0479">Metal-binding</keyword>
<evidence type="ECO:0000313" key="6">
    <source>
        <dbReference type="Proteomes" id="UP001293593"/>
    </source>
</evidence>
<organism evidence="5 6">
    <name type="scientific">Acacia crassicarpa</name>
    <name type="common">northern wattle</name>
    <dbReference type="NCBI Taxonomy" id="499986"/>
    <lineage>
        <taxon>Eukaryota</taxon>
        <taxon>Viridiplantae</taxon>
        <taxon>Streptophyta</taxon>
        <taxon>Embryophyta</taxon>
        <taxon>Tracheophyta</taxon>
        <taxon>Spermatophyta</taxon>
        <taxon>Magnoliopsida</taxon>
        <taxon>eudicotyledons</taxon>
        <taxon>Gunneridae</taxon>
        <taxon>Pentapetalae</taxon>
        <taxon>rosids</taxon>
        <taxon>fabids</taxon>
        <taxon>Fabales</taxon>
        <taxon>Fabaceae</taxon>
        <taxon>Caesalpinioideae</taxon>
        <taxon>mimosoid clade</taxon>
        <taxon>Acacieae</taxon>
        <taxon>Acacia</taxon>
    </lineage>
</organism>
<keyword evidence="3" id="KW-0862">Zinc</keyword>
<accession>A0AAE1MS60</accession>
<evidence type="ECO:0000259" key="4">
    <source>
        <dbReference type="Pfam" id="PF06839"/>
    </source>
</evidence>
<feature type="domain" description="GRF-type" evidence="4">
    <location>
        <begin position="26"/>
        <end position="67"/>
    </location>
</feature>
<dbReference type="EMBL" id="JAWXYG010000005">
    <property type="protein sequence ID" value="KAK4271121.1"/>
    <property type="molecule type" value="Genomic_DNA"/>
</dbReference>
<dbReference type="Pfam" id="PF06839">
    <property type="entry name" value="Zn_ribbon_GRF"/>
    <property type="match status" value="1"/>
</dbReference>
<proteinExistence type="predicted"/>
<protein>
    <recommendedName>
        <fullName evidence="4">GRF-type domain-containing protein</fullName>
    </recommendedName>
</protein>
<dbReference type="Proteomes" id="UP001293593">
    <property type="component" value="Unassembled WGS sequence"/>
</dbReference>
<evidence type="ECO:0000256" key="1">
    <source>
        <dbReference type="ARBA" id="ARBA00022723"/>
    </source>
</evidence>
<evidence type="ECO:0000256" key="3">
    <source>
        <dbReference type="ARBA" id="ARBA00022833"/>
    </source>
</evidence>
<evidence type="ECO:0000313" key="5">
    <source>
        <dbReference type="EMBL" id="KAK4271121.1"/>
    </source>
</evidence>
<dbReference type="AlphaFoldDB" id="A0AAE1MS60"/>